<reference evidence="2 3" key="1">
    <citation type="submission" date="2024-04" db="EMBL/GenBank/DDBJ databases">
        <title>WGS of bacteria from Torrens River.</title>
        <authorList>
            <person name="Wyrsch E.R."/>
            <person name="Drigo B."/>
        </authorList>
    </citation>
    <scope>NUCLEOTIDE SEQUENCE [LARGE SCALE GENOMIC DNA]</scope>
    <source>
        <strain evidence="2 3">TWI391</strain>
    </source>
</reference>
<gene>
    <name evidence="2" type="ORF">ABE541_01090</name>
</gene>
<dbReference type="EMBL" id="JBDJNQ010000001">
    <property type="protein sequence ID" value="MEN5375847.1"/>
    <property type="molecule type" value="Genomic_DNA"/>
</dbReference>
<feature type="transmembrane region" description="Helical" evidence="1">
    <location>
        <begin position="6"/>
        <end position="24"/>
    </location>
</feature>
<dbReference type="RefSeq" id="WP_346580375.1">
    <property type="nucleotide sequence ID" value="NZ_JBDJLH010000006.1"/>
</dbReference>
<evidence type="ECO:0000256" key="1">
    <source>
        <dbReference type="SAM" id="Phobius"/>
    </source>
</evidence>
<protein>
    <submittedName>
        <fullName evidence="2">Uncharacterized protein</fullName>
    </submittedName>
</protein>
<sequence length="107" mass="12389">MEIIISWEIALVIVMAYFVTKYLYDVFMKMATGCQDPFNPLFSYRDYPTWKKGYNRGVSTLSKAVNKIIADSCAENIRILQEMESDLNKISQAIDEYENKLTKELNG</sequence>
<evidence type="ECO:0000313" key="3">
    <source>
        <dbReference type="Proteomes" id="UP001409291"/>
    </source>
</evidence>
<comment type="caution">
    <text evidence="2">The sequence shown here is derived from an EMBL/GenBank/DDBJ whole genome shotgun (WGS) entry which is preliminary data.</text>
</comment>
<organism evidence="2 3">
    <name type="scientific">Sphingobacterium kitahiroshimense</name>
    <dbReference type="NCBI Taxonomy" id="470446"/>
    <lineage>
        <taxon>Bacteria</taxon>
        <taxon>Pseudomonadati</taxon>
        <taxon>Bacteroidota</taxon>
        <taxon>Sphingobacteriia</taxon>
        <taxon>Sphingobacteriales</taxon>
        <taxon>Sphingobacteriaceae</taxon>
        <taxon>Sphingobacterium</taxon>
    </lineage>
</organism>
<dbReference type="Proteomes" id="UP001409291">
    <property type="component" value="Unassembled WGS sequence"/>
</dbReference>
<keyword evidence="1" id="KW-1133">Transmembrane helix</keyword>
<keyword evidence="1" id="KW-0472">Membrane</keyword>
<accession>A0ABV0BR44</accession>
<keyword evidence="1" id="KW-0812">Transmembrane</keyword>
<evidence type="ECO:0000313" key="2">
    <source>
        <dbReference type="EMBL" id="MEN5375847.1"/>
    </source>
</evidence>
<name>A0ABV0BR44_9SPHI</name>
<proteinExistence type="predicted"/>
<keyword evidence="3" id="KW-1185">Reference proteome</keyword>